<dbReference type="Proteomes" id="UP000295382">
    <property type="component" value="Unassembled WGS sequence"/>
</dbReference>
<dbReference type="AlphaFoldDB" id="A0A4R3HWN4"/>
<accession>A0A4R3HWN4</accession>
<feature type="signal peptide" evidence="1">
    <location>
        <begin position="1"/>
        <end position="31"/>
    </location>
</feature>
<evidence type="ECO:0000313" key="2">
    <source>
        <dbReference type="EMBL" id="TCS37548.1"/>
    </source>
</evidence>
<protein>
    <submittedName>
        <fullName evidence="2">Uncharacterized protein</fullName>
    </submittedName>
</protein>
<evidence type="ECO:0000313" key="3">
    <source>
        <dbReference type="Proteomes" id="UP000295382"/>
    </source>
</evidence>
<reference evidence="2 3" key="1">
    <citation type="submission" date="2019-03" db="EMBL/GenBank/DDBJ databases">
        <title>Genomic Encyclopedia of Type Strains, Phase IV (KMG-IV): sequencing the most valuable type-strain genomes for metagenomic binning, comparative biology and taxonomic classification.</title>
        <authorList>
            <person name="Goeker M."/>
        </authorList>
    </citation>
    <scope>NUCLEOTIDE SEQUENCE [LARGE SCALE GENOMIC DNA]</scope>
    <source>
        <strain evidence="2 3">DSM 7445</strain>
    </source>
</reference>
<keyword evidence="3" id="KW-1185">Reference proteome</keyword>
<comment type="caution">
    <text evidence="2">The sequence shown here is derived from an EMBL/GenBank/DDBJ whole genome shotgun (WGS) entry which is preliminary data.</text>
</comment>
<evidence type="ECO:0000256" key="1">
    <source>
        <dbReference type="SAM" id="SignalP"/>
    </source>
</evidence>
<sequence length="240" mass="25880">MTAIPTIIAARFVRRLGVVAACALASANAVSAELDCPFFAEPRARVQWVAQHMVYNGVPMSIKRFDSEQKPEAILAFYRQAWGNGAPATAPQEYMSGPWQTIAVVRGKCFFTVQVQAAGTGSTGLLSATQAPESARLVPDDKKLPMMSGSTVLNDIDHHDDGKAARTLLLSNGFSAEANADFYRQQLGGQGWKVISSYQMKTKKGPGITLVMKRGLAEASLVFTREGTQTMVLANLVDKP</sequence>
<feature type="chain" id="PRO_5020892676" evidence="1">
    <location>
        <begin position="32"/>
        <end position="240"/>
    </location>
</feature>
<dbReference type="EMBL" id="SLZQ01000004">
    <property type="protein sequence ID" value="TCS37548.1"/>
    <property type="molecule type" value="Genomic_DNA"/>
</dbReference>
<dbReference type="RefSeq" id="WP_132258477.1">
    <property type="nucleotide sequence ID" value="NZ_SLZQ01000004.1"/>
</dbReference>
<organism evidence="2 3">
    <name type="scientific">Paucimonas lemoignei</name>
    <name type="common">Pseudomonas lemoignei</name>
    <dbReference type="NCBI Taxonomy" id="29443"/>
    <lineage>
        <taxon>Bacteria</taxon>
        <taxon>Pseudomonadati</taxon>
        <taxon>Pseudomonadota</taxon>
        <taxon>Betaproteobacteria</taxon>
        <taxon>Burkholderiales</taxon>
        <taxon>Burkholderiaceae</taxon>
        <taxon>Paucimonas</taxon>
    </lineage>
</organism>
<proteinExistence type="predicted"/>
<keyword evidence="1" id="KW-0732">Signal</keyword>
<dbReference type="OrthoDB" id="9094906at2"/>
<gene>
    <name evidence="2" type="ORF">EDC30_104352</name>
</gene>
<name>A0A4R3HWN4_PAULE</name>